<dbReference type="OrthoDB" id="5816932at2"/>
<dbReference type="Pfam" id="PF00440">
    <property type="entry name" value="TetR_N"/>
    <property type="match status" value="1"/>
</dbReference>
<feature type="domain" description="HTH tetR-type" evidence="3">
    <location>
        <begin position="10"/>
        <end position="70"/>
    </location>
</feature>
<reference evidence="4 5" key="1">
    <citation type="submission" date="2018-07" db="EMBL/GenBank/DDBJ databases">
        <title>Genome sequencing of Moraxellaceae gen. HYN0046.</title>
        <authorList>
            <person name="Kim M."/>
            <person name="Yi H."/>
        </authorList>
    </citation>
    <scope>NUCLEOTIDE SEQUENCE [LARGE SCALE GENOMIC DNA]</scope>
    <source>
        <strain evidence="4 5">HYN0046</strain>
    </source>
</reference>
<keyword evidence="1 2" id="KW-0238">DNA-binding</keyword>
<dbReference type="InterPro" id="IPR050624">
    <property type="entry name" value="HTH-type_Tx_Regulator"/>
</dbReference>
<dbReference type="RefSeq" id="WP_114900282.1">
    <property type="nucleotide sequence ID" value="NZ_CP031222.1"/>
</dbReference>
<evidence type="ECO:0000313" key="5">
    <source>
        <dbReference type="Proteomes" id="UP000253940"/>
    </source>
</evidence>
<organism evidence="4 5">
    <name type="scientific">Aquirhabdus parva</name>
    <dbReference type="NCBI Taxonomy" id="2283318"/>
    <lineage>
        <taxon>Bacteria</taxon>
        <taxon>Pseudomonadati</taxon>
        <taxon>Pseudomonadota</taxon>
        <taxon>Gammaproteobacteria</taxon>
        <taxon>Moraxellales</taxon>
        <taxon>Moraxellaceae</taxon>
        <taxon>Aquirhabdus</taxon>
    </lineage>
</organism>
<dbReference type="Proteomes" id="UP000253940">
    <property type="component" value="Chromosome"/>
</dbReference>
<dbReference type="InterPro" id="IPR009057">
    <property type="entry name" value="Homeodomain-like_sf"/>
</dbReference>
<dbReference type="AlphaFoldDB" id="A0A345PA65"/>
<name>A0A345PA65_9GAMM</name>
<dbReference type="PANTHER" id="PTHR43479:SF11">
    <property type="entry name" value="ACREF_ENVCD OPERON REPRESSOR-RELATED"/>
    <property type="match status" value="1"/>
</dbReference>
<keyword evidence="5" id="KW-1185">Reference proteome</keyword>
<gene>
    <name evidence="4" type="ORF">HYN46_15795</name>
</gene>
<evidence type="ECO:0000259" key="3">
    <source>
        <dbReference type="PROSITE" id="PS50977"/>
    </source>
</evidence>
<evidence type="ECO:0000313" key="4">
    <source>
        <dbReference type="EMBL" id="AXI04174.1"/>
    </source>
</evidence>
<protein>
    <submittedName>
        <fullName evidence="4">TetR family transcriptional regulator</fullName>
    </submittedName>
</protein>
<evidence type="ECO:0000256" key="2">
    <source>
        <dbReference type="PROSITE-ProRule" id="PRU00335"/>
    </source>
</evidence>
<accession>A0A345PA65</accession>
<dbReference type="PROSITE" id="PS50977">
    <property type="entry name" value="HTH_TETR_2"/>
    <property type="match status" value="1"/>
</dbReference>
<dbReference type="EMBL" id="CP031222">
    <property type="protein sequence ID" value="AXI04174.1"/>
    <property type="molecule type" value="Genomic_DNA"/>
</dbReference>
<dbReference type="GO" id="GO:0003677">
    <property type="term" value="F:DNA binding"/>
    <property type="evidence" value="ECO:0007669"/>
    <property type="project" value="UniProtKB-UniRule"/>
</dbReference>
<dbReference type="PRINTS" id="PR00455">
    <property type="entry name" value="HTHTETR"/>
</dbReference>
<evidence type="ECO:0000256" key="1">
    <source>
        <dbReference type="ARBA" id="ARBA00023125"/>
    </source>
</evidence>
<dbReference type="Gene3D" id="1.10.357.10">
    <property type="entry name" value="Tetracycline Repressor, domain 2"/>
    <property type="match status" value="1"/>
</dbReference>
<dbReference type="SUPFAM" id="SSF46689">
    <property type="entry name" value="Homeodomain-like"/>
    <property type="match status" value="1"/>
</dbReference>
<dbReference type="PANTHER" id="PTHR43479">
    <property type="entry name" value="ACREF/ENVCD OPERON REPRESSOR-RELATED"/>
    <property type="match status" value="1"/>
</dbReference>
<sequence>MARRTQAQLAETRQALIASGKQLFSDKGFARTQVAEIAQNAGVGMSAFYGQFEDKSQLFLHIINEVFTELHSGVMQVRRGVNLQMPLESIMATQQIYVLIFETLMKHKEITLSVFRSGFSAIPGLEVLYWQICDAVAAALSQDYQHAESAGLLKIGSHRDMSDAMIGMVQHLGYRMVLQGTPTPIEAAKMCTQYTIGSLIMSIPKDKLQHLMPLWAAIPADVI</sequence>
<dbReference type="InterPro" id="IPR001647">
    <property type="entry name" value="HTH_TetR"/>
</dbReference>
<proteinExistence type="predicted"/>
<feature type="DNA-binding region" description="H-T-H motif" evidence="2">
    <location>
        <begin position="33"/>
        <end position="52"/>
    </location>
</feature>
<dbReference type="KEGG" id="mbah:HYN46_15795"/>